<organism evidence="3 4">
    <name type="scientific">Daphnia pulex</name>
    <name type="common">Water flea</name>
    <dbReference type="NCBI Taxonomy" id="6669"/>
    <lineage>
        <taxon>Eukaryota</taxon>
        <taxon>Metazoa</taxon>
        <taxon>Ecdysozoa</taxon>
        <taxon>Arthropoda</taxon>
        <taxon>Crustacea</taxon>
        <taxon>Branchiopoda</taxon>
        <taxon>Diplostraca</taxon>
        <taxon>Cladocera</taxon>
        <taxon>Anomopoda</taxon>
        <taxon>Daphniidae</taxon>
        <taxon>Daphnia</taxon>
    </lineage>
</organism>
<reference evidence="3 4" key="1">
    <citation type="journal article" date="2011" name="Science">
        <title>The ecoresponsive genome of Daphnia pulex.</title>
        <authorList>
            <person name="Colbourne J.K."/>
            <person name="Pfrender M.E."/>
            <person name="Gilbert D."/>
            <person name="Thomas W.K."/>
            <person name="Tucker A."/>
            <person name="Oakley T.H."/>
            <person name="Tokishita S."/>
            <person name="Aerts A."/>
            <person name="Arnold G.J."/>
            <person name="Basu M.K."/>
            <person name="Bauer D.J."/>
            <person name="Caceres C.E."/>
            <person name="Carmel L."/>
            <person name="Casola C."/>
            <person name="Choi J.H."/>
            <person name="Detter J.C."/>
            <person name="Dong Q."/>
            <person name="Dusheyko S."/>
            <person name="Eads B.D."/>
            <person name="Frohlich T."/>
            <person name="Geiler-Samerotte K.A."/>
            <person name="Gerlach D."/>
            <person name="Hatcher P."/>
            <person name="Jogdeo S."/>
            <person name="Krijgsveld J."/>
            <person name="Kriventseva E.V."/>
            <person name="Kultz D."/>
            <person name="Laforsch C."/>
            <person name="Lindquist E."/>
            <person name="Lopez J."/>
            <person name="Manak J.R."/>
            <person name="Muller J."/>
            <person name="Pangilinan J."/>
            <person name="Patwardhan R.P."/>
            <person name="Pitluck S."/>
            <person name="Pritham E.J."/>
            <person name="Rechtsteiner A."/>
            <person name="Rho M."/>
            <person name="Rogozin I.B."/>
            <person name="Sakarya O."/>
            <person name="Salamov A."/>
            <person name="Schaack S."/>
            <person name="Shapiro H."/>
            <person name="Shiga Y."/>
            <person name="Skalitzky C."/>
            <person name="Smith Z."/>
            <person name="Souvorov A."/>
            <person name="Sung W."/>
            <person name="Tang Z."/>
            <person name="Tsuchiya D."/>
            <person name="Tu H."/>
            <person name="Vos H."/>
            <person name="Wang M."/>
            <person name="Wolf Y.I."/>
            <person name="Yamagata H."/>
            <person name="Yamada T."/>
            <person name="Ye Y."/>
            <person name="Shaw J.R."/>
            <person name="Andrews J."/>
            <person name="Crease T.J."/>
            <person name="Tang H."/>
            <person name="Lucas S.M."/>
            <person name="Robertson H.M."/>
            <person name="Bork P."/>
            <person name="Koonin E.V."/>
            <person name="Zdobnov E.M."/>
            <person name="Grigoriev I.V."/>
            <person name="Lynch M."/>
            <person name="Boore J.L."/>
        </authorList>
    </citation>
    <scope>NUCLEOTIDE SEQUENCE [LARGE SCALE GENOMIC DNA]</scope>
</reference>
<dbReference type="Proteomes" id="UP000000305">
    <property type="component" value="Unassembled WGS sequence"/>
</dbReference>
<dbReference type="PANTHER" id="PTHR46108">
    <property type="entry name" value="BLUE CHEESE"/>
    <property type="match status" value="1"/>
</dbReference>
<dbReference type="EMBL" id="GL732648">
    <property type="protein sequence ID" value="EFX68784.1"/>
    <property type="molecule type" value="Genomic_DNA"/>
</dbReference>
<evidence type="ECO:0000256" key="2">
    <source>
        <dbReference type="SAM" id="MobiDB-lite"/>
    </source>
</evidence>
<dbReference type="OrthoDB" id="10018316at2759"/>
<dbReference type="PANTHER" id="PTHR46108:SF4">
    <property type="entry name" value="BLUE CHEESE"/>
    <property type="match status" value="1"/>
</dbReference>
<accession>E9HHI9</accession>
<dbReference type="PhylomeDB" id="E9HHI9"/>
<keyword evidence="1" id="KW-0853">WD repeat</keyword>
<dbReference type="HOGENOM" id="CLU_2361826_0_0_1"/>
<evidence type="ECO:0000313" key="3">
    <source>
        <dbReference type="EMBL" id="EFX68784.1"/>
    </source>
</evidence>
<dbReference type="InParanoid" id="E9HHI9"/>
<dbReference type="InterPro" id="IPR051944">
    <property type="entry name" value="BEACH_domain_protein"/>
</dbReference>
<evidence type="ECO:0000313" key="4">
    <source>
        <dbReference type="Proteomes" id="UP000000305"/>
    </source>
</evidence>
<dbReference type="AlphaFoldDB" id="E9HHI9"/>
<evidence type="ECO:0000256" key="1">
    <source>
        <dbReference type="ARBA" id="ARBA00022574"/>
    </source>
</evidence>
<sequence>MKTVKQRAVQLPIPVSGSGHRKAIVWDLSRSTFIRQSTGHNAPLAANDINDLTGDIATCTGTWLHLWSIYKRRTGQRHHPGEPDWPQVPNEETPHK</sequence>
<gene>
    <name evidence="3" type="ORF">DAPPUDRAFT_329758</name>
</gene>
<dbReference type="eggNOG" id="KOG1786">
    <property type="taxonomic scope" value="Eukaryota"/>
</dbReference>
<feature type="region of interest" description="Disordered" evidence="2">
    <location>
        <begin position="74"/>
        <end position="96"/>
    </location>
</feature>
<keyword evidence="4" id="KW-1185">Reference proteome</keyword>
<proteinExistence type="predicted"/>
<name>E9HHI9_DAPPU</name>
<dbReference type="KEGG" id="dpx:DAPPUDRAFT_329758"/>
<protein>
    <submittedName>
        <fullName evidence="3">Uncharacterized protein</fullName>
    </submittedName>
</protein>